<dbReference type="EMBL" id="JAAAIN010000419">
    <property type="protein sequence ID" value="KAG0314777.1"/>
    <property type="molecule type" value="Genomic_DNA"/>
</dbReference>
<reference evidence="2" key="1">
    <citation type="journal article" date="2020" name="Fungal Divers.">
        <title>Resolving the Mortierellaceae phylogeny through synthesis of multi-gene phylogenetics and phylogenomics.</title>
        <authorList>
            <person name="Vandepol N."/>
            <person name="Liber J."/>
            <person name="Desiro A."/>
            <person name="Na H."/>
            <person name="Kennedy M."/>
            <person name="Barry K."/>
            <person name="Grigoriev I.V."/>
            <person name="Miller A.N."/>
            <person name="O'Donnell K."/>
            <person name="Stajich J.E."/>
            <person name="Bonito G."/>
        </authorList>
    </citation>
    <scope>NUCLEOTIDE SEQUENCE</scope>
    <source>
        <strain evidence="2">NVP60</strain>
    </source>
</reference>
<protein>
    <submittedName>
        <fullName evidence="2">Uncharacterized protein</fullName>
    </submittedName>
</protein>
<evidence type="ECO:0000256" key="1">
    <source>
        <dbReference type="SAM" id="MobiDB-lite"/>
    </source>
</evidence>
<accession>A0A9P6UP46</accession>
<feature type="region of interest" description="Disordered" evidence="1">
    <location>
        <begin position="83"/>
        <end position="106"/>
    </location>
</feature>
<organism evidence="2 3">
    <name type="scientific">Linnemannia gamsii</name>
    <dbReference type="NCBI Taxonomy" id="64522"/>
    <lineage>
        <taxon>Eukaryota</taxon>
        <taxon>Fungi</taxon>
        <taxon>Fungi incertae sedis</taxon>
        <taxon>Mucoromycota</taxon>
        <taxon>Mortierellomycotina</taxon>
        <taxon>Mortierellomycetes</taxon>
        <taxon>Mortierellales</taxon>
        <taxon>Mortierellaceae</taxon>
        <taxon>Linnemannia</taxon>
    </lineage>
</organism>
<proteinExistence type="predicted"/>
<evidence type="ECO:0000313" key="2">
    <source>
        <dbReference type="EMBL" id="KAG0314777.1"/>
    </source>
</evidence>
<comment type="caution">
    <text evidence="2">The sequence shown here is derived from an EMBL/GenBank/DDBJ whole genome shotgun (WGS) entry which is preliminary data.</text>
</comment>
<keyword evidence="3" id="KW-1185">Reference proteome</keyword>
<gene>
    <name evidence="2" type="ORF">BGZ97_008956</name>
</gene>
<dbReference type="Proteomes" id="UP000823405">
    <property type="component" value="Unassembled WGS sequence"/>
</dbReference>
<dbReference type="AlphaFoldDB" id="A0A9P6UP46"/>
<sequence>MIEFESRQIGLEEHKIKLLMRVLDDMEELQFLKAFEKVWDGGISDSWKLPPQTLQIIIPDPEGLLPKPKPDLFQQQTMFCESFQNGGVDSPTGESSDEMAVGFDDV</sequence>
<evidence type="ECO:0000313" key="3">
    <source>
        <dbReference type="Proteomes" id="UP000823405"/>
    </source>
</evidence>
<name>A0A9P6UP46_9FUNG</name>